<protein>
    <submittedName>
        <fullName evidence="2">Uncharacterized protein</fullName>
    </submittedName>
</protein>
<evidence type="ECO:0000313" key="2">
    <source>
        <dbReference type="EMBL" id="WVZ72461.1"/>
    </source>
</evidence>
<evidence type="ECO:0000256" key="1">
    <source>
        <dbReference type="SAM" id="MobiDB-lite"/>
    </source>
</evidence>
<reference evidence="2 3" key="1">
    <citation type="submission" date="2024-02" db="EMBL/GenBank/DDBJ databases">
        <title>High-quality chromosome-scale genome assembly of Pensacola bahiagrass (Paspalum notatum Flugge var. saurae).</title>
        <authorList>
            <person name="Vega J.M."/>
            <person name="Podio M."/>
            <person name="Orjuela J."/>
            <person name="Siena L.A."/>
            <person name="Pessino S.C."/>
            <person name="Combes M.C."/>
            <person name="Mariac C."/>
            <person name="Albertini E."/>
            <person name="Pupilli F."/>
            <person name="Ortiz J.P.A."/>
            <person name="Leblanc O."/>
        </authorList>
    </citation>
    <scope>NUCLEOTIDE SEQUENCE [LARGE SCALE GENOMIC DNA]</scope>
    <source>
        <strain evidence="2">R1</strain>
        <tissue evidence="2">Leaf</tissue>
    </source>
</reference>
<feature type="region of interest" description="Disordered" evidence="1">
    <location>
        <begin position="1"/>
        <end position="20"/>
    </location>
</feature>
<accession>A0AAQ3WT34</accession>
<proteinExistence type="predicted"/>
<sequence>MGAVYRKGKRCRTETQRSHGWVGGRSAPARFACRLPPNLSTVALLLRQVPTTSSVRRRAPPASDRGCL</sequence>
<gene>
    <name evidence="2" type="ORF">U9M48_020917</name>
</gene>
<dbReference type="EMBL" id="CP144748">
    <property type="protein sequence ID" value="WVZ72461.1"/>
    <property type="molecule type" value="Genomic_DNA"/>
</dbReference>
<dbReference type="AlphaFoldDB" id="A0AAQ3WT34"/>
<name>A0AAQ3WT34_PASNO</name>
<evidence type="ECO:0000313" key="3">
    <source>
        <dbReference type="Proteomes" id="UP001341281"/>
    </source>
</evidence>
<feature type="compositionally biased region" description="Basic residues" evidence="1">
    <location>
        <begin position="1"/>
        <end position="10"/>
    </location>
</feature>
<dbReference type="Proteomes" id="UP001341281">
    <property type="component" value="Chromosome 04"/>
</dbReference>
<keyword evidence="3" id="KW-1185">Reference proteome</keyword>
<organism evidence="2 3">
    <name type="scientific">Paspalum notatum var. saurae</name>
    <dbReference type="NCBI Taxonomy" id="547442"/>
    <lineage>
        <taxon>Eukaryota</taxon>
        <taxon>Viridiplantae</taxon>
        <taxon>Streptophyta</taxon>
        <taxon>Embryophyta</taxon>
        <taxon>Tracheophyta</taxon>
        <taxon>Spermatophyta</taxon>
        <taxon>Magnoliopsida</taxon>
        <taxon>Liliopsida</taxon>
        <taxon>Poales</taxon>
        <taxon>Poaceae</taxon>
        <taxon>PACMAD clade</taxon>
        <taxon>Panicoideae</taxon>
        <taxon>Andropogonodae</taxon>
        <taxon>Paspaleae</taxon>
        <taxon>Paspalinae</taxon>
        <taxon>Paspalum</taxon>
    </lineage>
</organism>